<evidence type="ECO:0000313" key="7">
    <source>
        <dbReference type="Proteomes" id="UP000177894"/>
    </source>
</evidence>
<dbReference type="Pfam" id="PF01479">
    <property type="entry name" value="S4"/>
    <property type="match status" value="1"/>
</dbReference>
<accession>A0AAC9RK80</accession>
<dbReference type="SUPFAM" id="SSF55174">
    <property type="entry name" value="Alpha-L RNA-binding motif"/>
    <property type="match status" value="1"/>
</dbReference>
<evidence type="ECO:0000259" key="4">
    <source>
        <dbReference type="SMART" id="SM00363"/>
    </source>
</evidence>
<dbReference type="InterPro" id="IPR036986">
    <property type="entry name" value="S4_RNA-bd_sf"/>
</dbReference>
<reference evidence="6 8" key="2">
    <citation type="submission" date="2017-03" db="EMBL/GenBank/DDBJ databases">
        <title>Complete sequence of Clostridium formicaceticum DSM 92.</title>
        <authorList>
            <person name="Poehlein A."/>
            <person name="Karl M."/>
            <person name="Bengelsdorf F.R."/>
            <person name="Duerre P."/>
            <person name="Daniel R."/>
        </authorList>
    </citation>
    <scope>NUCLEOTIDE SEQUENCE [LARGE SCALE GENOMIC DNA]</scope>
    <source>
        <strain evidence="6 8">DSM 92</strain>
    </source>
</reference>
<dbReference type="NCBIfam" id="TIGR00478">
    <property type="entry name" value="tly"/>
    <property type="match status" value="1"/>
</dbReference>
<evidence type="ECO:0000256" key="1">
    <source>
        <dbReference type="ARBA" id="ARBA00022884"/>
    </source>
</evidence>
<dbReference type="EC" id="2.1.1.226" evidence="6"/>
<dbReference type="SUPFAM" id="SSF53335">
    <property type="entry name" value="S-adenosyl-L-methionine-dependent methyltransferases"/>
    <property type="match status" value="1"/>
</dbReference>
<dbReference type="GO" id="GO:0003723">
    <property type="term" value="F:RNA binding"/>
    <property type="evidence" value="ECO:0007669"/>
    <property type="project" value="UniProtKB-KW"/>
</dbReference>
<dbReference type="InterPro" id="IPR047048">
    <property type="entry name" value="TlyA"/>
</dbReference>
<dbReference type="InterPro" id="IPR029063">
    <property type="entry name" value="SAM-dependent_MTases_sf"/>
</dbReference>
<evidence type="ECO:0000313" key="8">
    <source>
        <dbReference type="Proteomes" id="UP000192478"/>
    </source>
</evidence>
<dbReference type="Gene3D" id="3.40.50.150">
    <property type="entry name" value="Vaccinia Virus protein VP39"/>
    <property type="match status" value="1"/>
</dbReference>
<dbReference type="KEGG" id="cfm:BJL90_15190"/>
<evidence type="ECO:0000256" key="3">
    <source>
        <dbReference type="PROSITE-ProRule" id="PRU00182"/>
    </source>
</evidence>
<keyword evidence="6" id="KW-0808">Transferase</keyword>
<keyword evidence="1 3" id="KW-0694">RNA-binding</keyword>
<evidence type="ECO:0000256" key="2">
    <source>
        <dbReference type="ARBA" id="ARBA00029460"/>
    </source>
</evidence>
<evidence type="ECO:0000313" key="5">
    <source>
        <dbReference type="EMBL" id="AOY77074.1"/>
    </source>
</evidence>
<dbReference type="CDD" id="cd00165">
    <property type="entry name" value="S4"/>
    <property type="match status" value="1"/>
</dbReference>
<dbReference type="Proteomes" id="UP000177894">
    <property type="component" value="Chromosome"/>
</dbReference>
<dbReference type="GO" id="GO:0032259">
    <property type="term" value="P:methylation"/>
    <property type="evidence" value="ECO:0007669"/>
    <property type="project" value="UniProtKB-KW"/>
</dbReference>
<dbReference type="Gene3D" id="3.10.290.10">
    <property type="entry name" value="RNA-binding S4 domain"/>
    <property type="match status" value="1"/>
</dbReference>
<dbReference type="PANTHER" id="PTHR32319:SF0">
    <property type="entry name" value="BACTERIAL HEMOLYSIN-LIKE PROTEIN"/>
    <property type="match status" value="1"/>
</dbReference>
<dbReference type="PANTHER" id="PTHR32319">
    <property type="entry name" value="BACTERIAL HEMOLYSIN-LIKE PROTEIN"/>
    <property type="match status" value="1"/>
</dbReference>
<dbReference type="EMBL" id="CP017603">
    <property type="protein sequence ID" value="AOY77074.1"/>
    <property type="molecule type" value="Genomic_DNA"/>
</dbReference>
<dbReference type="GO" id="GO:0008168">
    <property type="term" value="F:methyltransferase activity"/>
    <property type="evidence" value="ECO:0007669"/>
    <property type="project" value="UniProtKB-KW"/>
</dbReference>
<protein>
    <submittedName>
        <fullName evidence="6">16S/23S rRNA (Cytidine-2'-O)-methyltransferase TlyA</fullName>
        <ecNumber evidence="6">2.1.1.226</ecNumber>
    </submittedName>
    <submittedName>
        <fullName evidence="5">TlyA family rRNA (Cytidine-2'-O)-methyltransferase</fullName>
    </submittedName>
</protein>
<dbReference type="InterPro" id="IPR002877">
    <property type="entry name" value="RNA_MeTrfase_FtsJ_dom"/>
</dbReference>
<gene>
    <name evidence="6" type="primary">tlyA</name>
    <name evidence="5" type="ORF">BJL90_15190</name>
    <name evidence="6" type="ORF">CLFO_19810</name>
</gene>
<sequence>MDKLRLDTLLVEKGYFDSREKARRTIMAGLVFIDQQKTDKPGTKVSSDCNILVKGNAIPYVSRGGLKLEKAMKEFHIDLRDKVCLDIGASTGGFTDCMLQNAAAKVYAIDVGYGQLDWKLRQDPRVVVMERRNIRYVEPQELEELGDFASIDVSFISLKLVLPVVKTLLKASLSEIVALVKPQFEAGKEKVGKKGVVKDINVHREVVEGIINYARSLGFHIRDFSYSPIKGPEGNIEYLLHMQINPSSDQGVTQEEIDRIISESHESLEGI</sequence>
<proteinExistence type="inferred from homology"/>
<keyword evidence="6" id="KW-0489">Methyltransferase</keyword>
<comment type="similarity">
    <text evidence="2">Belongs to the TlyA family.</text>
</comment>
<organism evidence="6 8">
    <name type="scientific">Clostridium formicaceticum</name>
    <dbReference type="NCBI Taxonomy" id="1497"/>
    <lineage>
        <taxon>Bacteria</taxon>
        <taxon>Bacillati</taxon>
        <taxon>Bacillota</taxon>
        <taxon>Clostridia</taxon>
        <taxon>Eubacteriales</taxon>
        <taxon>Clostridiaceae</taxon>
        <taxon>Clostridium</taxon>
    </lineage>
</organism>
<feature type="domain" description="RNA-binding S4" evidence="4">
    <location>
        <begin position="4"/>
        <end position="69"/>
    </location>
</feature>
<dbReference type="Pfam" id="PF01728">
    <property type="entry name" value="FtsJ"/>
    <property type="match status" value="1"/>
</dbReference>
<dbReference type="InterPro" id="IPR004538">
    <property type="entry name" value="Hemolysin_A/TlyA"/>
</dbReference>
<dbReference type="Proteomes" id="UP000192478">
    <property type="component" value="Chromosome"/>
</dbReference>
<dbReference type="PROSITE" id="PS50889">
    <property type="entry name" value="S4"/>
    <property type="match status" value="1"/>
</dbReference>
<reference evidence="5 7" key="1">
    <citation type="submission" date="2016-10" db="EMBL/GenBank/DDBJ databases">
        <title>Complete Genome Sequence of Acetogen Clostridium formicoaceticum ATCC 27076.</title>
        <authorList>
            <person name="Bao T."/>
            <person name="Cheng C."/>
            <person name="Zhao J."/>
            <person name="Yang S.-T."/>
            <person name="Wang J."/>
            <person name="Wang M."/>
        </authorList>
    </citation>
    <scope>NUCLEOTIDE SEQUENCE [LARGE SCALE GENOMIC DNA]</scope>
    <source>
        <strain evidence="5 7">ATCC 27076</strain>
    </source>
</reference>
<name>A0AAC9RK80_9CLOT</name>
<dbReference type="SMART" id="SM00363">
    <property type="entry name" value="S4"/>
    <property type="match status" value="1"/>
</dbReference>
<dbReference type="EMBL" id="CP020559">
    <property type="protein sequence ID" value="ARE87581.1"/>
    <property type="molecule type" value="Genomic_DNA"/>
</dbReference>
<dbReference type="RefSeq" id="WP_070969806.1">
    <property type="nucleotide sequence ID" value="NZ_CP017603.1"/>
</dbReference>
<keyword evidence="7" id="KW-1185">Reference proteome</keyword>
<evidence type="ECO:0000313" key="6">
    <source>
        <dbReference type="EMBL" id="ARE87581.1"/>
    </source>
</evidence>
<dbReference type="AlphaFoldDB" id="A0AAC9RK80"/>
<dbReference type="PIRSF" id="PIRSF005578">
    <property type="entry name" value="TlyA"/>
    <property type="match status" value="1"/>
</dbReference>
<dbReference type="InterPro" id="IPR002942">
    <property type="entry name" value="S4_RNA-bd"/>
</dbReference>